<reference evidence="1 2" key="1">
    <citation type="submission" date="2023-06" db="EMBL/GenBank/DDBJ databases">
        <authorList>
            <person name="Oyuntsetseg B."/>
            <person name="Kim S.B."/>
        </authorList>
    </citation>
    <scope>NUCLEOTIDE SEQUENCE [LARGE SCALE GENOMIC DNA]</scope>
    <source>
        <strain evidence="1 2">2-15</strain>
    </source>
</reference>
<dbReference type="AlphaFoldDB" id="A0A9Y2MZ81"/>
<dbReference type="PRINTS" id="PR01100">
    <property type="entry name" value="SHIKIMTKNASE"/>
</dbReference>
<sequence length="166" mass="18426">MKRRVLVLGPSGSGKSTLARRLGAVLDVPVTHLDQLYWRPGWVPAPPEEFRAAQAAAVATDGWIIEGNYSSSFDLRLPLADTVVFLDVPRTTSLRRVLLRHLRERGRDTQAPGCVSKLDGAFVRWIWNWPRTHRSRLLASMAADAPQARHHLLSTRADVAAFLASA</sequence>
<organism evidence="1 2">
    <name type="scientific">Amycolatopsis carbonis</name>
    <dbReference type="NCBI Taxonomy" id="715471"/>
    <lineage>
        <taxon>Bacteria</taxon>
        <taxon>Bacillati</taxon>
        <taxon>Actinomycetota</taxon>
        <taxon>Actinomycetes</taxon>
        <taxon>Pseudonocardiales</taxon>
        <taxon>Pseudonocardiaceae</taxon>
        <taxon>Amycolatopsis</taxon>
    </lineage>
</organism>
<evidence type="ECO:0000313" key="1">
    <source>
        <dbReference type="EMBL" id="WIX80844.1"/>
    </source>
</evidence>
<dbReference type="PANTHER" id="PTHR37816">
    <property type="entry name" value="YALI0E33011P"/>
    <property type="match status" value="1"/>
</dbReference>
<dbReference type="SUPFAM" id="SSF52540">
    <property type="entry name" value="P-loop containing nucleoside triphosphate hydrolases"/>
    <property type="match status" value="1"/>
</dbReference>
<dbReference type="InterPro" id="IPR027417">
    <property type="entry name" value="P-loop_NTPase"/>
</dbReference>
<dbReference type="Gene3D" id="3.40.50.300">
    <property type="entry name" value="P-loop containing nucleotide triphosphate hydrolases"/>
    <property type="match status" value="1"/>
</dbReference>
<dbReference type="Proteomes" id="UP001236014">
    <property type="component" value="Chromosome"/>
</dbReference>
<keyword evidence="2" id="KW-1185">Reference proteome</keyword>
<dbReference type="KEGG" id="acab:QRX50_08800"/>
<dbReference type="PANTHER" id="PTHR37816:SF3">
    <property type="entry name" value="MODULATES DNA TOPOLOGY"/>
    <property type="match status" value="1"/>
</dbReference>
<proteinExistence type="predicted"/>
<dbReference type="RefSeq" id="WP_285971459.1">
    <property type="nucleotide sequence ID" value="NZ_CP127294.1"/>
</dbReference>
<evidence type="ECO:0000313" key="2">
    <source>
        <dbReference type="Proteomes" id="UP001236014"/>
    </source>
</evidence>
<gene>
    <name evidence="1" type="ORF">QRX50_08800</name>
</gene>
<protein>
    <submittedName>
        <fullName evidence="1">DNA topology modulation protein FlaR</fullName>
    </submittedName>
</protein>
<accession>A0A9Y2MZ81</accession>
<dbReference type="EMBL" id="CP127294">
    <property type="protein sequence ID" value="WIX80844.1"/>
    <property type="molecule type" value="Genomic_DNA"/>
</dbReference>
<dbReference type="InterPro" id="IPR052922">
    <property type="entry name" value="Cytidylate_Kinase-2"/>
</dbReference>
<name>A0A9Y2MZ81_9PSEU</name>